<proteinExistence type="predicted"/>
<sequence length="151" mass="15645">MSYINVSGAGEFATLSIALDSGLTTPLAIPALQEIGISNSNGVFRFKTLNSTSESAVLTPATNQVTLSVIVDSAAMFGDGAGDATAVDKGLFKLSNDKVRIYFLINMGGDSGNTVSGTGFLSGLTMSVTPDQPLWTSPLTIEVDGNYLIND</sequence>
<evidence type="ECO:0000313" key="2">
    <source>
        <dbReference type="EMBL" id="CAB4154800.1"/>
    </source>
</evidence>
<accession>A0A6J5LUE0</accession>
<reference evidence="1" key="1">
    <citation type="submission" date="2020-04" db="EMBL/GenBank/DDBJ databases">
        <authorList>
            <person name="Chiriac C."/>
            <person name="Salcher M."/>
            <person name="Ghai R."/>
            <person name="Kavagutti S V."/>
        </authorList>
    </citation>
    <scope>NUCLEOTIDE SEQUENCE</scope>
</reference>
<gene>
    <name evidence="1" type="ORF">UFOVP284_22</name>
    <name evidence="2" type="ORF">UFOVP646_34</name>
</gene>
<name>A0A6J5LUE0_9CAUD</name>
<dbReference type="EMBL" id="LR796299">
    <property type="protein sequence ID" value="CAB4135319.1"/>
    <property type="molecule type" value="Genomic_DNA"/>
</dbReference>
<evidence type="ECO:0000313" key="1">
    <source>
        <dbReference type="EMBL" id="CAB4135319.1"/>
    </source>
</evidence>
<organism evidence="1">
    <name type="scientific">uncultured Caudovirales phage</name>
    <dbReference type="NCBI Taxonomy" id="2100421"/>
    <lineage>
        <taxon>Viruses</taxon>
        <taxon>Duplodnaviria</taxon>
        <taxon>Heunggongvirae</taxon>
        <taxon>Uroviricota</taxon>
        <taxon>Caudoviricetes</taxon>
        <taxon>Peduoviridae</taxon>
        <taxon>Maltschvirus</taxon>
        <taxon>Maltschvirus maltsch</taxon>
    </lineage>
</organism>
<dbReference type="EMBL" id="LR796616">
    <property type="protein sequence ID" value="CAB4154800.1"/>
    <property type="molecule type" value="Genomic_DNA"/>
</dbReference>
<protein>
    <submittedName>
        <fullName evidence="1">Uncharacterized protein</fullName>
    </submittedName>
</protein>